<comment type="caution">
    <text evidence="3">The sequence shown here is derived from an EMBL/GenBank/DDBJ whole genome shotgun (WGS) entry which is preliminary data.</text>
</comment>
<feature type="coiled-coil region" evidence="1">
    <location>
        <begin position="133"/>
        <end position="188"/>
    </location>
</feature>
<feature type="transmembrane region" description="Helical" evidence="2">
    <location>
        <begin position="49"/>
        <end position="71"/>
    </location>
</feature>
<dbReference type="EMBL" id="AJJU01000004">
    <property type="protein sequence ID" value="EID75724.1"/>
    <property type="molecule type" value="Genomic_DNA"/>
</dbReference>
<dbReference type="RefSeq" id="WP_008238395.1">
    <property type="nucleotide sequence ID" value="NZ_AJJU01000004.1"/>
</dbReference>
<dbReference type="OrthoDB" id="1441018at2"/>
<keyword evidence="1" id="KW-0175">Coiled coil</keyword>
<dbReference type="eggNOG" id="ENOG5031U66">
    <property type="taxonomic scope" value="Bacteria"/>
</dbReference>
<dbReference type="STRING" id="946077.W5A_05898"/>
<keyword evidence="4" id="KW-1185">Reference proteome</keyword>
<gene>
    <name evidence="3" type="ORF">W5A_05898</name>
</gene>
<keyword evidence="2" id="KW-0812">Transmembrane</keyword>
<reference evidence="3 4" key="1">
    <citation type="journal article" date="2012" name="J. Bacteriol.">
        <title>Genome Sequence of the Halotolerant Bacterium Imtechella halotolerans K1T.</title>
        <authorList>
            <person name="Kumar S."/>
            <person name="Vikram S."/>
            <person name="Subramanian S."/>
            <person name="Raghava G.P."/>
            <person name="Pinnaka A.K."/>
        </authorList>
    </citation>
    <scope>NUCLEOTIDE SEQUENCE [LARGE SCALE GENOMIC DNA]</scope>
    <source>
        <strain evidence="3 4">K1</strain>
    </source>
</reference>
<accession>I0WH58</accession>
<dbReference type="Proteomes" id="UP000005938">
    <property type="component" value="Unassembled WGS sequence"/>
</dbReference>
<evidence type="ECO:0000313" key="4">
    <source>
        <dbReference type="Proteomes" id="UP000005938"/>
    </source>
</evidence>
<organism evidence="3 4">
    <name type="scientific">Imtechella halotolerans K1</name>
    <dbReference type="NCBI Taxonomy" id="946077"/>
    <lineage>
        <taxon>Bacteria</taxon>
        <taxon>Pseudomonadati</taxon>
        <taxon>Bacteroidota</taxon>
        <taxon>Flavobacteriia</taxon>
        <taxon>Flavobacteriales</taxon>
        <taxon>Flavobacteriaceae</taxon>
        <taxon>Imtechella</taxon>
    </lineage>
</organism>
<protein>
    <submittedName>
        <fullName evidence="3">Uncharacterized protein</fullName>
    </submittedName>
</protein>
<keyword evidence="2" id="KW-0472">Membrane</keyword>
<proteinExistence type="predicted"/>
<name>I0WH58_9FLAO</name>
<dbReference type="AlphaFoldDB" id="I0WH58"/>
<sequence length="201" mass="23601">MSQDLRELFRKEAENSSELSMKKGHKDRFYKRLEKNFPFETNRRKTSLIIVKIAATWVVLFGLGALAYHFYTKNPPPIEVVNRDAENSLHKENSTIQLGDLSPDLKKVEEFYLASINYELSELEMSDGNKKLIDEFMQRLLTLNDEYEFLIKELNSIGPNNQTVTALIENLKLRLQLLYQLKEKLNELKTTRNEAHYEEQI</sequence>
<evidence type="ECO:0000256" key="2">
    <source>
        <dbReference type="SAM" id="Phobius"/>
    </source>
</evidence>
<keyword evidence="2" id="KW-1133">Transmembrane helix</keyword>
<dbReference type="PATRIC" id="fig|946077.3.peg.1200"/>
<evidence type="ECO:0000256" key="1">
    <source>
        <dbReference type="SAM" id="Coils"/>
    </source>
</evidence>
<evidence type="ECO:0000313" key="3">
    <source>
        <dbReference type="EMBL" id="EID75724.1"/>
    </source>
</evidence>